<keyword evidence="3" id="KW-1185">Reference proteome</keyword>
<sequence>MPTSSYGALRVLLLSFFLFPLLHGCLGEGGDSQSRPDSTPDGSVSGQVLDPQIQGAQVRLVDAEGNALSALVRSDDQGRFKLQYRGDTAGARLVATGGRDAGTGLSFQGLSLSAPLAENSDGIVSPITTLVAHLTAQGFSLDGARQRVAQRLGLDPERLLASPEAHGDLQQRAVLVAQFLSLLKGERNPADLLWQAVNQYGTDLASAARTLAGDELLLASTRQRLTDNADLLATLADVDPAGPADTVLDRATRTLVTRTLTRYLSESLDYTAADDTGRDNLQRLAEAIWQANQQRGLQPASPAGLNVVRYLMNHYGITTDTLAQAGFTPPVDLAGDSTVAELANRDAIEPAQPLAPAERLGDDQDARRAYFYRTTLSPFYRSEQLFQGVYDDNYLDPLYAAIAEGQARAGLLDDATRTLRTQVFNPRKRVDAFREAGAALLDQDQESQATKLLDRSAEEFSDYLDGVGLRNIVFQDAKNAFYLVRAYIKAGLSDRADATLAPLYDYVDLYGDPGGDWNGAYYNINSALVDLAEDQVQQAENQGLREPYYQQAVASTRLLQRWTDGLGRQAGTLTCAAIQTQYTARYTSLFARLGLDEEAHAGTDTFADLLQLPCNGFSTTYTNMIAPAYGYLEDFDGFERFLTEVVTPIPPLGSYGAMEARKAIRAQRAVALIKGDSVQAGLDYLADELGENLVGQVTLLTFQGGGIQADDDYEIDGINRYVLNTLHDQNRDELTRAVSDAAWALVTSPDYQERYPDAENGIEQGCRKLAVASEYLGNMEQARERMAVCAEHALSLIPNADTVERYNLLRLAGEGLYHFELSDDLPSIAARLGDLSNALSGEDRLTVQRLRLRLLAAADNADGTLATFDQARAQVHDLATAAGEESERTAAATAAKDLLDTVRYAANKLRGRTAERGEPVPSELALAHSLEQQARRYAAGDTGDQLNALEVIQRINGLSRRNDDLKDLARFLGRFDDLEAAREVAETAQGQARYDRLAAAADGLAERDLFPGTDLASLDFDLDGRPDFFNPSASLDADAPPALTLDDDIDGDGTPDDADATPYCGSCG</sequence>
<evidence type="ECO:0000313" key="2">
    <source>
        <dbReference type="EMBL" id="MBF5057145.1"/>
    </source>
</evidence>
<organism evidence="2 3">
    <name type="scientific">Alloalcanivorax profundimaris</name>
    <dbReference type="NCBI Taxonomy" id="2735259"/>
    <lineage>
        <taxon>Bacteria</taxon>
        <taxon>Pseudomonadati</taxon>
        <taxon>Pseudomonadota</taxon>
        <taxon>Gammaproteobacteria</taxon>
        <taxon>Oceanospirillales</taxon>
        <taxon>Alcanivoracaceae</taxon>
        <taxon>Alloalcanivorax</taxon>
    </lineage>
</organism>
<gene>
    <name evidence="2" type="ORF">Y5W_02439</name>
</gene>
<feature type="region of interest" description="Disordered" evidence="1">
    <location>
        <begin position="1031"/>
        <end position="1068"/>
    </location>
</feature>
<feature type="compositionally biased region" description="Acidic residues" evidence="1">
    <location>
        <begin position="1045"/>
        <end position="1059"/>
    </location>
</feature>
<protein>
    <recommendedName>
        <fullName evidence="4">Carboxypeptidase regulatory-like domain-containing protein</fullName>
    </recommendedName>
</protein>
<proteinExistence type="predicted"/>
<reference evidence="2 3" key="1">
    <citation type="submission" date="2012-09" db="EMBL/GenBank/DDBJ databases">
        <title>Genome Sequence of alkane-degrading Bacterium Alcanivorax sp. 521-1.</title>
        <authorList>
            <person name="Lai Q."/>
            <person name="Shao Z."/>
        </authorList>
    </citation>
    <scope>NUCLEOTIDE SEQUENCE [LARGE SCALE GENOMIC DNA]</scope>
    <source>
        <strain evidence="2 3">521-1</strain>
    </source>
</reference>
<comment type="caution">
    <text evidence="2">The sequence shown here is derived from an EMBL/GenBank/DDBJ whole genome shotgun (WGS) entry which is preliminary data.</text>
</comment>
<feature type="region of interest" description="Disordered" evidence="1">
    <location>
        <begin position="29"/>
        <end position="48"/>
    </location>
</feature>
<accession>A0ABS0AV19</accession>
<name>A0ABS0AV19_9GAMM</name>
<evidence type="ECO:0000313" key="3">
    <source>
        <dbReference type="Proteomes" id="UP000662703"/>
    </source>
</evidence>
<feature type="compositionally biased region" description="Low complexity" evidence="1">
    <location>
        <begin position="1031"/>
        <end position="1044"/>
    </location>
</feature>
<evidence type="ECO:0008006" key="4">
    <source>
        <dbReference type="Google" id="ProtNLM"/>
    </source>
</evidence>
<dbReference type="RefSeq" id="WP_194865447.1">
    <property type="nucleotide sequence ID" value="NZ_ARXX01000037.1"/>
</dbReference>
<dbReference type="EMBL" id="ARXX01000037">
    <property type="protein sequence ID" value="MBF5057145.1"/>
    <property type="molecule type" value="Genomic_DNA"/>
</dbReference>
<dbReference type="Proteomes" id="UP000662703">
    <property type="component" value="Unassembled WGS sequence"/>
</dbReference>
<evidence type="ECO:0000256" key="1">
    <source>
        <dbReference type="SAM" id="MobiDB-lite"/>
    </source>
</evidence>
<feature type="compositionally biased region" description="Polar residues" evidence="1">
    <location>
        <begin position="31"/>
        <end position="46"/>
    </location>
</feature>